<accession>A0A2J6SBY5</accession>
<protein>
    <submittedName>
        <fullName evidence="2">Uncharacterized protein</fullName>
    </submittedName>
</protein>
<dbReference type="OrthoDB" id="10526413at2759"/>
<keyword evidence="3" id="KW-1185">Reference proteome</keyword>
<feature type="compositionally biased region" description="Basic and acidic residues" evidence="1">
    <location>
        <begin position="386"/>
        <end position="402"/>
    </location>
</feature>
<feature type="region of interest" description="Disordered" evidence="1">
    <location>
        <begin position="310"/>
        <end position="419"/>
    </location>
</feature>
<evidence type="ECO:0000313" key="3">
    <source>
        <dbReference type="Proteomes" id="UP000235786"/>
    </source>
</evidence>
<feature type="compositionally biased region" description="Polar residues" evidence="1">
    <location>
        <begin position="314"/>
        <end position="323"/>
    </location>
</feature>
<feature type="compositionally biased region" description="Basic and acidic residues" evidence="1">
    <location>
        <begin position="343"/>
        <end position="359"/>
    </location>
</feature>
<proteinExistence type="predicted"/>
<dbReference type="AlphaFoldDB" id="A0A2J6SBY5"/>
<evidence type="ECO:0000256" key="1">
    <source>
        <dbReference type="SAM" id="MobiDB-lite"/>
    </source>
</evidence>
<evidence type="ECO:0000313" key="2">
    <source>
        <dbReference type="EMBL" id="PMD48266.1"/>
    </source>
</evidence>
<reference evidence="2 3" key="1">
    <citation type="submission" date="2016-04" db="EMBL/GenBank/DDBJ databases">
        <title>A degradative enzymes factory behind the ericoid mycorrhizal symbiosis.</title>
        <authorList>
            <consortium name="DOE Joint Genome Institute"/>
            <person name="Martino E."/>
            <person name="Morin E."/>
            <person name="Grelet G."/>
            <person name="Kuo A."/>
            <person name="Kohler A."/>
            <person name="Daghino S."/>
            <person name="Barry K."/>
            <person name="Choi C."/>
            <person name="Cichocki N."/>
            <person name="Clum A."/>
            <person name="Copeland A."/>
            <person name="Hainaut M."/>
            <person name="Haridas S."/>
            <person name="Labutti K."/>
            <person name="Lindquist E."/>
            <person name="Lipzen A."/>
            <person name="Khouja H.-R."/>
            <person name="Murat C."/>
            <person name="Ohm R."/>
            <person name="Olson A."/>
            <person name="Spatafora J."/>
            <person name="Veneault-Fourrey C."/>
            <person name="Henrissat B."/>
            <person name="Grigoriev I."/>
            <person name="Martin F."/>
            <person name="Perotto S."/>
        </authorList>
    </citation>
    <scope>NUCLEOTIDE SEQUENCE [LARGE SCALE GENOMIC DNA]</scope>
    <source>
        <strain evidence="2 3">F</strain>
    </source>
</reference>
<name>A0A2J6SBY5_HYAVF</name>
<organism evidence="2 3">
    <name type="scientific">Hyaloscypha variabilis (strain UAMH 11265 / GT02V1 / F)</name>
    <name type="common">Meliniomyces variabilis</name>
    <dbReference type="NCBI Taxonomy" id="1149755"/>
    <lineage>
        <taxon>Eukaryota</taxon>
        <taxon>Fungi</taxon>
        <taxon>Dikarya</taxon>
        <taxon>Ascomycota</taxon>
        <taxon>Pezizomycotina</taxon>
        <taxon>Leotiomycetes</taxon>
        <taxon>Helotiales</taxon>
        <taxon>Hyaloscyphaceae</taxon>
        <taxon>Hyaloscypha</taxon>
        <taxon>Hyaloscypha variabilis</taxon>
    </lineage>
</organism>
<dbReference type="EMBL" id="KZ613937">
    <property type="protein sequence ID" value="PMD48266.1"/>
    <property type="molecule type" value="Genomic_DNA"/>
</dbReference>
<dbReference type="Proteomes" id="UP000235786">
    <property type="component" value="Unassembled WGS sequence"/>
</dbReference>
<gene>
    <name evidence="2" type="ORF">L207DRAFT_3565</name>
</gene>
<sequence length="433" mass="48377">MFSPTTMKRFVEAMNTQNSDLVPNFVFPLNNQSSSSNPRKEAFKFRDGIVIVSTPILSEKNVYECLSNACKFFEVQPPVRWDIAHIIRGTTATESIENATKVAEVTKRNRRISDDAREAERKPESFSYFDLPMQIPPKKPVARSLSGNNGNGAKELIQQRSTGTLLVDRSPSHDIPTVEHIENRISPSSELGPATKASIEEVFVDGSDWQDRLVPSAKMENARKAYITKRIKQSNRTKIWDMEAEDEEEGGVNVAAGPMLLTRGGQKRSIRVRLPGSTFESWVPLPNLTTDSRARIDAWRMHVAEELGMVPHETNPSSRSTSMRLDISPASASTKNTASTRPGAEKRNRCKQDWRRPRDQVAANSSRKPWPTKILSRGSQLANNGELRESESKDREKSHDSSETANFSANKLDAIHGDSAIVLDKEYEASRAA</sequence>
<feature type="compositionally biased region" description="Polar residues" evidence="1">
    <location>
        <begin position="330"/>
        <end position="340"/>
    </location>
</feature>